<sequence length="396" mass="42302">MTPDESYDIIIVGAGPAGSTAAAYAAKAGASVLLIEKKKDIGLPLQCGGFLPHLDTLQELVPNAQLPYLLEDIPADCIHTTSSVQRFIAPNGYSKEFEVDADAIDRRRFDKYLAKEAGRCGADVMIGTNVLEVNGTSVDVDGVFGTHSISGKVLIGADGPNSTVGRAKGLVRDHDPMGTGTAFEYEVSCVDIDREAVEMYFGKDYVPGGYAWIISQGGDTANIGVGIREVLFRNGLSARDYLERFMYEHPIASRKLDGASIISVVSGLVPVGGAPKVTATKDTLVAGDAAGHIIATNGGGISTAMVGGKIAGQTAAEFLEGKCALQDYEERWRREMGLEIKTAVYVRKLMDNLMRSDSMMSAAIKMIDPEHMKAMQCGQLPDVVRKGLIKMNFGIK</sequence>
<dbReference type="HOGENOM" id="CLU_024648_0_0_2"/>
<dbReference type="EMBL" id="CP000300">
    <property type="protein sequence ID" value="ABE51305.1"/>
    <property type="molecule type" value="Genomic_DNA"/>
</dbReference>
<dbReference type="STRING" id="259564.Mbur_0303"/>
<dbReference type="GO" id="GO:0008654">
    <property type="term" value="P:phospholipid biosynthetic process"/>
    <property type="evidence" value="ECO:0007669"/>
    <property type="project" value="UniProtKB-KW"/>
</dbReference>
<keyword evidence="1" id="KW-0444">Lipid biosynthesis</keyword>
<dbReference type="Pfam" id="PF01494">
    <property type="entry name" value="FAD_binding_3"/>
    <property type="match status" value="1"/>
</dbReference>
<evidence type="ECO:0000259" key="9">
    <source>
        <dbReference type="Pfam" id="PF22578"/>
    </source>
</evidence>
<dbReference type="InterPro" id="IPR050407">
    <property type="entry name" value="Geranylgeranyl_reductase"/>
</dbReference>
<dbReference type="PANTHER" id="PTHR42685">
    <property type="entry name" value="GERANYLGERANYL DIPHOSPHATE REDUCTASE"/>
    <property type="match status" value="1"/>
</dbReference>
<protein>
    <submittedName>
        <fullName evidence="10">Oxidoreductase with FAD-binding domain</fullName>
    </submittedName>
</protein>
<dbReference type="NCBIfam" id="TIGR02032">
    <property type="entry name" value="GG-red-SF"/>
    <property type="match status" value="1"/>
</dbReference>
<dbReference type="Gene3D" id="3.50.50.60">
    <property type="entry name" value="FAD/NAD(P)-binding domain"/>
    <property type="match status" value="1"/>
</dbReference>
<evidence type="ECO:0000256" key="7">
    <source>
        <dbReference type="ARBA" id="ARBA00023264"/>
    </source>
</evidence>
<evidence type="ECO:0000313" key="10">
    <source>
        <dbReference type="EMBL" id="ABE51305.1"/>
    </source>
</evidence>
<accession>Q12Z21</accession>
<dbReference type="InterPro" id="IPR011777">
    <property type="entry name" value="Geranylgeranyl_Rdtase_fam"/>
</dbReference>
<evidence type="ECO:0000256" key="3">
    <source>
        <dbReference type="ARBA" id="ARBA00022827"/>
    </source>
</evidence>
<dbReference type="Pfam" id="PF22578">
    <property type="entry name" value="GGR_cat"/>
    <property type="match status" value="1"/>
</dbReference>
<evidence type="ECO:0000256" key="6">
    <source>
        <dbReference type="ARBA" id="ARBA00023209"/>
    </source>
</evidence>
<name>Q12Z21_METBU</name>
<evidence type="ECO:0000313" key="11">
    <source>
        <dbReference type="Proteomes" id="UP000001979"/>
    </source>
</evidence>
<dbReference type="AlphaFoldDB" id="Q12Z21"/>
<keyword evidence="5" id="KW-0443">Lipid metabolism</keyword>
<evidence type="ECO:0000256" key="5">
    <source>
        <dbReference type="ARBA" id="ARBA00023098"/>
    </source>
</evidence>
<dbReference type="PANTHER" id="PTHR42685:SF18">
    <property type="entry name" value="DIGERANYLGERANYLGLYCEROPHOSPHOLIPID REDUCTASE"/>
    <property type="match status" value="1"/>
</dbReference>
<proteinExistence type="predicted"/>
<evidence type="ECO:0000256" key="1">
    <source>
        <dbReference type="ARBA" id="ARBA00022516"/>
    </source>
</evidence>
<dbReference type="GeneID" id="3997119"/>
<dbReference type="GO" id="GO:0016628">
    <property type="term" value="F:oxidoreductase activity, acting on the CH-CH group of donors, NAD or NADP as acceptor"/>
    <property type="evidence" value="ECO:0007669"/>
    <property type="project" value="InterPro"/>
</dbReference>
<gene>
    <name evidence="10" type="ordered locus">Mbur_0303</name>
</gene>
<evidence type="ECO:0000256" key="4">
    <source>
        <dbReference type="ARBA" id="ARBA00023002"/>
    </source>
</evidence>
<dbReference type="KEGG" id="mbu:Mbur_0303"/>
<keyword evidence="2" id="KW-0285">Flavoprotein</keyword>
<keyword evidence="4" id="KW-0560">Oxidoreductase</keyword>
<dbReference type="SUPFAM" id="SSF51905">
    <property type="entry name" value="FAD/NAD(P)-binding domain"/>
    <property type="match status" value="1"/>
</dbReference>
<feature type="domain" description="Digeranylgeranylglycerophospholipid reductase catalytic" evidence="9">
    <location>
        <begin position="181"/>
        <end position="269"/>
    </location>
</feature>
<dbReference type="RefSeq" id="WP_011498467.1">
    <property type="nucleotide sequence ID" value="NC_007955.1"/>
</dbReference>
<dbReference type="Proteomes" id="UP000001979">
    <property type="component" value="Chromosome"/>
</dbReference>
<dbReference type="OrthoDB" id="46008at2157"/>
<keyword evidence="3" id="KW-0274">FAD</keyword>
<dbReference type="PRINTS" id="PR00469">
    <property type="entry name" value="PNDRDTASEII"/>
</dbReference>
<dbReference type="InterPro" id="IPR002938">
    <property type="entry name" value="FAD-bd"/>
</dbReference>
<dbReference type="GO" id="GO:0071949">
    <property type="term" value="F:FAD binding"/>
    <property type="evidence" value="ECO:0007669"/>
    <property type="project" value="InterPro"/>
</dbReference>
<evidence type="ECO:0000259" key="8">
    <source>
        <dbReference type="Pfam" id="PF01494"/>
    </source>
</evidence>
<dbReference type="InterPro" id="IPR036188">
    <property type="entry name" value="FAD/NAD-bd_sf"/>
</dbReference>
<dbReference type="InterPro" id="IPR054715">
    <property type="entry name" value="GGR_cat"/>
</dbReference>
<feature type="domain" description="FAD-binding" evidence="8">
    <location>
        <begin position="7"/>
        <end position="171"/>
    </location>
</feature>
<keyword evidence="6" id="KW-0594">Phospholipid biosynthesis</keyword>
<keyword evidence="7" id="KW-1208">Phospholipid metabolism</keyword>
<evidence type="ECO:0000256" key="2">
    <source>
        <dbReference type="ARBA" id="ARBA00022630"/>
    </source>
</evidence>
<organism evidence="10 11">
    <name type="scientific">Methanococcoides burtonii (strain DSM 6242 / NBRC 107633 / OCM 468 / ACE-M)</name>
    <dbReference type="NCBI Taxonomy" id="259564"/>
    <lineage>
        <taxon>Archaea</taxon>
        <taxon>Methanobacteriati</taxon>
        <taxon>Methanobacteriota</taxon>
        <taxon>Stenosarchaea group</taxon>
        <taxon>Methanomicrobia</taxon>
        <taxon>Methanosarcinales</taxon>
        <taxon>Methanosarcinaceae</taxon>
        <taxon>Methanococcoides</taxon>
    </lineage>
</organism>
<keyword evidence="11" id="KW-1185">Reference proteome</keyword>
<reference evidence="11" key="1">
    <citation type="journal article" date="2009" name="ISME J.">
        <title>The genome sequence of the psychrophilic archaeon, Methanococcoides burtonii: the role of genome evolution in cold adaptation.</title>
        <authorList>
            <person name="Allen M.A."/>
            <person name="Lauro F.M."/>
            <person name="Williams T.J."/>
            <person name="Burg D."/>
            <person name="Siddiqui K.S."/>
            <person name="De Francisci D."/>
            <person name="Chong K.W."/>
            <person name="Pilak O."/>
            <person name="Chew H.H."/>
            <person name="De Maere M.Z."/>
            <person name="Ting L."/>
            <person name="Katrib M."/>
            <person name="Ng C."/>
            <person name="Sowers K.R."/>
            <person name="Galperin M.Y."/>
            <person name="Anderson I.J."/>
            <person name="Ivanova N."/>
            <person name="Dalin E."/>
            <person name="Martinez M."/>
            <person name="Lapidus A."/>
            <person name="Hauser L."/>
            <person name="Land M."/>
            <person name="Thomas T."/>
            <person name="Cavicchioli R."/>
        </authorList>
    </citation>
    <scope>NUCLEOTIDE SEQUENCE [LARGE SCALE GENOMIC DNA]</scope>
    <source>
        <strain evidence="11">DSM 6242 / NBRC 107633 / OCM 468 / ACE-M</strain>
    </source>
</reference>